<evidence type="ECO:0000313" key="1">
    <source>
        <dbReference type="EMBL" id="KWV57486.1"/>
    </source>
</evidence>
<evidence type="ECO:0008006" key="3">
    <source>
        <dbReference type="Google" id="ProtNLM"/>
    </source>
</evidence>
<dbReference type="EMBL" id="LNCD01000028">
    <property type="protein sequence ID" value="KWV57486.1"/>
    <property type="molecule type" value="Genomic_DNA"/>
</dbReference>
<gene>
    <name evidence="1" type="ORF">AS026_31105</name>
</gene>
<dbReference type="Proteomes" id="UP000068164">
    <property type="component" value="Unassembled WGS sequence"/>
</dbReference>
<comment type="caution">
    <text evidence="1">The sequence shown here is derived from an EMBL/GenBank/DDBJ whole genome shotgun (WGS) entry which is preliminary data.</text>
</comment>
<protein>
    <recommendedName>
        <fullName evidence="3">Reverse transcriptase domain-containing protein</fullName>
    </recommendedName>
</protein>
<keyword evidence="2" id="KW-1185">Reference proteome</keyword>
<evidence type="ECO:0000313" key="2">
    <source>
        <dbReference type="Proteomes" id="UP000068164"/>
    </source>
</evidence>
<proteinExistence type="predicted"/>
<organism evidence="1 2">
    <name type="scientific">Rhizobium altiplani</name>
    <dbReference type="NCBI Taxonomy" id="1864509"/>
    <lineage>
        <taxon>Bacteria</taxon>
        <taxon>Pseudomonadati</taxon>
        <taxon>Pseudomonadota</taxon>
        <taxon>Alphaproteobacteria</taxon>
        <taxon>Hyphomicrobiales</taxon>
        <taxon>Rhizobiaceae</taxon>
        <taxon>Rhizobium/Agrobacterium group</taxon>
        <taxon>Rhizobium</taxon>
    </lineage>
</organism>
<sequence length="111" mass="12053">MAGVDGQTIGAFEADLGRNLYRIWNRMSLGSYFPATGACRSNSEKEWGPTDIGCATVSDRIAKLVVKQLIEQELDQSFLSDSYGYSNGATTDAVSYEAAHASPQLLLRSKL</sequence>
<name>A0A120FPU4_9HYPH</name>
<accession>A0A120FPU4</accession>
<dbReference type="AlphaFoldDB" id="A0A120FPU4"/>
<reference evidence="1 2" key="1">
    <citation type="submission" date="2015-11" db="EMBL/GenBank/DDBJ databases">
        <title>Draft Genome Sequence of the Strain BR 10423 (Rhizobium sp.) isolated from nodules of Mimosa pudica.</title>
        <authorList>
            <person name="Barauna A.C."/>
            <person name="Zilli J.E."/>
            <person name="Simoes-Araujo J.L."/>
            <person name="Reis V.M."/>
            <person name="James E.K."/>
            <person name="Reis F.B.Jr."/>
            <person name="Rouws L.F."/>
            <person name="Passos S.R."/>
            <person name="Gois S.R."/>
        </authorList>
    </citation>
    <scope>NUCLEOTIDE SEQUENCE [LARGE SCALE GENOMIC DNA]</scope>
    <source>
        <strain evidence="1 2">BR10423</strain>
    </source>
</reference>